<comment type="cofactor">
    <cofactor evidence="1 12">
        <name>FAD</name>
        <dbReference type="ChEBI" id="CHEBI:57692"/>
    </cofactor>
</comment>
<dbReference type="Gene3D" id="1.20.58.100">
    <property type="entry name" value="Fumarate reductase/succinate dehydrogenase flavoprotein-like, C-terminal domain"/>
    <property type="match status" value="1"/>
</dbReference>
<evidence type="ECO:0000256" key="7">
    <source>
        <dbReference type="ARBA" id="ARBA00022642"/>
    </source>
</evidence>
<dbReference type="EC" id="1.4.3.16" evidence="4 11"/>
<evidence type="ECO:0000259" key="14">
    <source>
        <dbReference type="Pfam" id="PF02910"/>
    </source>
</evidence>
<dbReference type="SUPFAM" id="SSF56425">
    <property type="entry name" value="Succinate dehydrogenase/fumarate reductase flavoprotein, catalytic domain"/>
    <property type="match status" value="1"/>
</dbReference>
<sequence length="502" mass="52090">MSDLVIVGSGIAGLTAALRAGRRHRVTLVTKGPLLDGSTRYAQGGIAAAMSPDDSVEAHIRDTLRAGAGLGDPAAVAALCAEGPSLVGELVELGVPFDREDGELARGHEAAHSVRRVIHAGGDATGLAIHTTLITALRAAPVRILEHAFLDDLVADGGGVRGVRLLGPNGAEVLSADAVLLATGGAGQLYRHTTNPPCATGDGMAAAARAGARLRDLEFIQFHPTALAAPGSPLISEAVRGDGARLLDADGRRFMPDAHPDAELAPRDVVARAIAAVMARQDGAPVYLDARPIGADRLVRRFPSITRMLLAHGIDWTAEPVPVTPAAHYVMGGVATDVRGRTGIRGLYAVGEVACTRVHGANRLASNSLLEALVFSARAADDLDTAVGWRARPAGRLPEAAADGGERVAREQIQKVMWNGVGLYRDREGLERAQELLTGWRAGGASVADRETANLLQLARLVTAAALARRTSRGAHFRVDAGNAEGFGRVLTGAARTAVPAC</sequence>
<dbReference type="NCBIfam" id="TIGR00551">
    <property type="entry name" value="nadB"/>
    <property type="match status" value="1"/>
</dbReference>
<dbReference type="Pfam" id="PF00890">
    <property type="entry name" value="FAD_binding_2"/>
    <property type="match status" value="1"/>
</dbReference>
<evidence type="ECO:0000256" key="2">
    <source>
        <dbReference type="ARBA" id="ARBA00004950"/>
    </source>
</evidence>
<accession>A0ABV6RMK2</accession>
<dbReference type="InterPro" id="IPR015939">
    <property type="entry name" value="Fum_Rdtase/Succ_DH_flav-like_C"/>
</dbReference>
<organism evidence="15 16">
    <name type="scientific">Lysobacter korlensis</name>
    <dbReference type="NCBI Taxonomy" id="553636"/>
    <lineage>
        <taxon>Bacteria</taxon>
        <taxon>Pseudomonadati</taxon>
        <taxon>Pseudomonadota</taxon>
        <taxon>Gammaproteobacteria</taxon>
        <taxon>Lysobacterales</taxon>
        <taxon>Lysobacteraceae</taxon>
        <taxon>Lysobacter</taxon>
    </lineage>
</organism>
<dbReference type="PANTHER" id="PTHR42716:SF2">
    <property type="entry name" value="L-ASPARTATE OXIDASE, CHLOROPLASTIC"/>
    <property type="match status" value="1"/>
</dbReference>
<keyword evidence="16" id="KW-1185">Reference proteome</keyword>
<dbReference type="PANTHER" id="PTHR42716">
    <property type="entry name" value="L-ASPARTATE OXIDASE"/>
    <property type="match status" value="1"/>
</dbReference>
<evidence type="ECO:0000256" key="1">
    <source>
        <dbReference type="ARBA" id="ARBA00001974"/>
    </source>
</evidence>
<feature type="domain" description="FAD-dependent oxidoreductase 2 FAD-binding" evidence="13">
    <location>
        <begin position="3"/>
        <end position="369"/>
    </location>
</feature>
<evidence type="ECO:0000313" key="16">
    <source>
        <dbReference type="Proteomes" id="UP001589896"/>
    </source>
</evidence>
<keyword evidence="7 12" id="KW-0662">Pyridine nucleotide biosynthesis</keyword>
<evidence type="ECO:0000256" key="11">
    <source>
        <dbReference type="NCBIfam" id="TIGR00551"/>
    </source>
</evidence>
<comment type="function">
    <text evidence="12">Catalyzes the oxidation of L-aspartate to iminoaspartate.</text>
</comment>
<evidence type="ECO:0000313" key="15">
    <source>
        <dbReference type="EMBL" id="MFC0678213.1"/>
    </source>
</evidence>
<dbReference type="InterPro" id="IPR003953">
    <property type="entry name" value="FAD-dep_OxRdtase_2_FAD-bd"/>
</dbReference>
<dbReference type="PRINTS" id="PR00368">
    <property type="entry name" value="FADPNR"/>
</dbReference>
<reference evidence="15 16" key="1">
    <citation type="submission" date="2024-09" db="EMBL/GenBank/DDBJ databases">
        <authorList>
            <person name="Sun Q."/>
            <person name="Mori K."/>
        </authorList>
    </citation>
    <scope>NUCLEOTIDE SEQUENCE [LARGE SCALE GENOMIC DNA]</scope>
    <source>
        <strain evidence="15 16">KCTC 23076</strain>
    </source>
</reference>
<evidence type="ECO:0000256" key="3">
    <source>
        <dbReference type="ARBA" id="ARBA00008562"/>
    </source>
</evidence>
<protein>
    <recommendedName>
        <fullName evidence="5 11">L-aspartate oxidase</fullName>
        <ecNumber evidence="4 11">1.4.3.16</ecNumber>
    </recommendedName>
</protein>
<dbReference type="EMBL" id="JBHLTG010000002">
    <property type="protein sequence ID" value="MFC0678213.1"/>
    <property type="molecule type" value="Genomic_DNA"/>
</dbReference>
<dbReference type="Gene3D" id="3.50.50.60">
    <property type="entry name" value="FAD/NAD(P)-binding domain"/>
    <property type="match status" value="1"/>
</dbReference>
<dbReference type="InterPro" id="IPR005288">
    <property type="entry name" value="NadB"/>
</dbReference>
<comment type="subcellular location">
    <subcellularLocation>
        <location evidence="12">Cytoplasm</location>
    </subcellularLocation>
</comment>
<comment type="catalytic activity">
    <reaction evidence="10">
        <text>L-aspartate + O2 = iminosuccinate + H2O2</text>
        <dbReference type="Rhea" id="RHEA:25876"/>
        <dbReference type="ChEBI" id="CHEBI:15379"/>
        <dbReference type="ChEBI" id="CHEBI:16240"/>
        <dbReference type="ChEBI" id="CHEBI:29991"/>
        <dbReference type="ChEBI" id="CHEBI:77875"/>
        <dbReference type="EC" id="1.4.3.16"/>
    </reaction>
    <physiologicalReaction direction="left-to-right" evidence="10">
        <dbReference type="Rhea" id="RHEA:25877"/>
    </physiologicalReaction>
</comment>
<dbReference type="Proteomes" id="UP001589896">
    <property type="component" value="Unassembled WGS sequence"/>
</dbReference>
<evidence type="ECO:0000256" key="9">
    <source>
        <dbReference type="ARBA" id="ARBA00023002"/>
    </source>
</evidence>
<comment type="caution">
    <text evidence="15">The sequence shown here is derived from an EMBL/GenBank/DDBJ whole genome shotgun (WGS) entry which is preliminary data.</text>
</comment>
<dbReference type="Gene3D" id="3.90.700.10">
    <property type="entry name" value="Succinate dehydrogenase/fumarate reductase flavoprotein, catalytic domain"/>
    <property type="match status" value="1"/>
</dbReference>
<comment type="similarity">
    <text evidence="3 12">Belongs to the FAD-dependent oxidoreductase 2 family. NadB subfamily.</text>
</comment>
<evidence type="ECO:0000256" key="4">
    <source>
        <dbReference type="ARBA" id="ARBA00012173"/>
    </source>
</evidence>
<evidence type="ECO:0000256" key="6">
    <source>
        <dbReference type="ARBA" id="ARBA00022630"/>
    </source>
</evidence>
<evidence type="ECO:0000259" key="13">
    <source>
        <dbReference type="Pfam" id="PF00890"/>
    </source>
</evidence>
<evidence type="ECO:0000256" key="12">
    <source>
        <dbReference type="RuleBase" id="RU362049"/>
    </source>
</evidence>
<dbReference type="GO" id="GO:0008734">
    <property type="term" value="F:L-aspartate oxidase activity"/>
    <property type="evidence" value="ECO:0007669"/>
    <property type="project" value="UniProtKB-EC"/>
</dbReference>
<keyword evidence="6 12" id="KW-0285">Flavoprotein</keyword>
<dbReference type="SUPFAM" id="SSF46977">
    <property type="entry name" value="Succinate dehydrogenase/fumarate reductase flavoprotein C-terminal domain"/>
    <property type="match status" value="1"/>
</dbReference>
<dbReference type="InterPro" id="IPR037099">
    <property type="entry name" value="Fum_R/Succ_DH_flav-like_C_sf"/>
</dbReference>
<evidence type="ECO:0000256" key="10">
    <source>
        <dbReference type="ARBA" id="ARBA00048305"/>
    </source>
</evidence>
<gene>
    <name evidence="15" type="primary">nadB</name>
    <name evidence="15" type="ORF">ACFFGH_10220</name>
</gene>
<keyword evidence="9 12" id="KW-0560">Oxidoreductase</keyword>
<comment type="pathway">
    <text evidence="2 12">Cofactor biosynthesis; NAD(+) biosynthesis; iminoaspartate from L-aspartate (oxidase route): step 1/1.</text>
</comment>
<dbReference type="SUPFAM" id="SSF51905">
    <property type="entry name" value="FAD/NAD(P)-binding domain"/>
    <property type="match status" value="1"/>
</dbReference>
<name>A0ABV6RMK2_9GAMM</name>
<dbReference type="InterPro" id="IPR036188">
    <property type="entry name" value="FAD/NAD-bd_sf"/>
</dbReference>
<dbReference type="Pfam" id="PF02910">
    <property type="entry name" value="Succ_DH_flav_C"/>
    <property type="match status" value="1"/>
</dbReference>
<keyword evidence="8 12" id="KW-0274">FAD</keyword>
<evidence type="ECO:0000256" key="8">
    <source>
        <dbReference type="ARBA" id="ARBA00022827"/>
    </source>
</evidence>
<evidence type="ECO:0000256" key="5">
    <source>
        <dbReference type="ARBA" id="ARBA00021901"/>
    </source>
</evidence>
<proteinExistence type="inferred from homology"/>
<dbReference type="PRINTS" id="PR00411">
    <property type="entry name" value="PNDRDTASEI"/>
</dbReference>
<dbReference type="RefSeq" id="WP_386667866.1">
    <property type="nucleotide sequence ID" value="NZ_JBHLTG010000002.1"/>
</dbReference>
<feature type="domain" description="Fumarate reductase/succinate dehydrogenase flavoprotein-like C-terminal" evidence="14">
    <location>
        <begin position="450"/>
        <end position="481"/>
    </location>
</feature>
<dbReference type="InterPro" id="IPR027477">
    <property type="entry name" value="Succ_DH/fumarate_Rdtase_cat_sf"/>
</dbReference>